<dbReference type="RefSeq" id="WP_189083045.1">
    <property type="nucleotide sequence ID" value="NZ_BMMX01000075.1"/>
</dbReference>
<dbReference type="SUPFAM" id="SSF102405">
    <property type="entry name" value="MCP/YpsA-like"/>
    <property type="match status" value="1"/>
</dbReference>
<dbReference type="AlphaFoldDB" id="A0A8J3C570"/>
<evidence type="ECO:0000313" key="3">
    <source>
        <dbReference type="EMBL" id="GGL20250.1"/>
    </source>
</evidence>
<name>A0A8J3C570_9ACTN</name>
<evidence type="ECO:0000256" key="1">
    <source>
        <dbReference type="ARBA" id="ARBA00006525"/>
    </source>
</evidence>
<dbReference type="InterPro" id="IPR057666">
    <property type="entry name" value="DrpA_SLOG"/>
</dbReference>
<dbReference type="GO" id="GO:0009294">
    <property type="term" value="P:DNA-mediated transformation"/>
    <property type="evidence" value="ECO:0007669"/>
    <property type="project" value="InterPro"/>
</dbReference>
<evidence type="ECO:0000259" key="2">
    <source>
        <dbReference type="Pfam" id="PF02481"/>
    </source>
</evidence>
<dbReference type="PANTHER" id="PTHR43022">
    <property type="entry name" value="PROTEIN SMF"/>
    <property type="match status" value="1"/>
</dbReference>
<proteinExistence type="inferred from homology"/>
<sequence length="336" mass="35534">MNNTEKDSAERDADRVARVALSWLAEPGNPALWSLVQADGAPAALQRLLAGDVDGVRLSAKVRAQMGGFDPQRLAETALIRADRIDVRLVVPGDPEWPDRLDDLAALRSNTPGRSHQDVRPPLCLWVRGQQPLNAALHRAVAVVGAQAASGYGVHVTTDIAYGLAQHDWTIVSGGAFGVDAAAHRAALAAAGRTVAVLACGLDRPHPAGNSMLFDRITETGLLVSAWPPGFEPAHQRFPARDRMIAAATVGTVLTEAASRSAAVRTARWALALHRAAMAVPGPTTSPTSVGCHDLLRTYPQAVLVTGFPDVLETIARTTEPAHRGTEPPGNHQEPS</sequence>
<dbReference type="EMBL" id="BMMX01000075">
    <property type="protein sequence ID" value="GGL20250.1"/>
    <property type="molecule type" value="Genomic_DNA"/>
</dbReference>
<protein>
    <submittedName>
        <fullName evidence="3">DNA protecting protein DprA</fullName>
    </submittedName>
</protein>
<organism evidence="3 4">
    <name type="scientific">Mangrovihabitans endophyticus</name>
    <dbReference type="NCBI Taxonomy" id="1751298"/>
    <lineage>
        <taxon>Bacteria</taxon>
        <taxon>Bacillati</taxon>
        <taxon>Actinomycetota</taxon>
        <taxon>Actinomycetes</taxon>
        <taxon>Micromonosporales</taxon>
        <taxon>Micromonosporaceae</taxon>
        <taxon>Mangrovihabitans</taxon>
    </lineage>
</organism>
<comment type="similarity">
    <text evidence="1">Belongs to the DprA/Smf family.</text>
</comment>
<accession>A0A8J3C570</accession>
<feature type="domain" description="Smf/DprA SLOG" evidence="2">
    <location>
        <begin position="90"/>
        <end position="314"/>
    </location>
</feature>
<gene>
    <name evidence="3" type="ORF">GCM10012284_63590</name>
</gene>
<reference evidence="3" key="2">
    <citation type="submission" date="2020-09" db="EMBL/GenBank/DDBJ databases">
        <authorList>
            <person name="Sun Q."/>
            <person name="Zhou Y."/>
        </authorList>
    </citation>
    <scope>NUCLEOTIDE SEQUENCE</scope>
    <source>
        <strain evidence="3">CGMCC 4.7299</strain>
    </source>
</reference>
<keyword evidence="4" id="KW-1185">Reference proteome</keyword>
<dbReference type="Pfam" id="PF02481">
    <property type="entry name" value="DNA_processg_A"/>
    <property type="match status" value="1"/>
</dbReference>
<dbReference type="PANTHER" id="PTHR43022:SF1">
    <property type="entry name" value="PROTEIN SMF"/>
    <property type="match status" value="1"/>
</dbReference>
<reference evidence="3" key="1">
    <citation type="journal article" date="2014" name="Int. J. Syst. Evol. Microbiol.">
        <title>Complete genome sequence of Corynebacterium casei LMG S-19264T (=DSM 44701T), isolated from a smear-ripened cheese.</title>
        <authorList>
            <consortium name="US DOE Joint Genome Institute (JGI-PGF)"/>
            <person name="Walter F."/>
            <person name="Albersmeier A."/>
            <person name="Kalinowski J."/>
            <person name="Ruckert C."/>
        </authorList>
    </citation>
    <scope>NUCLEOTIDE SEQUENCE</scope>
    <source>
        <strain evidence="3">CGMCC 4.7299</strain>
    </source>
</reference>
<evidence type="ECO:0000313" key="4">
    <source>
        <dbReference type="Proteomes" id="UP000656042"/>
    </source>
</evidence>
<comment type="caution">
    <text evidence="3">The sequence shown here is derived from an EMBL/GenBank/DDBJ whole genome shotgun (WGS) entry which is preliminary data.</text>
</comment>
<dbReference type="InterPro" id="IPR003488">
    <property type="entry name" value="DprA"/>
</dbReference>
<dbReference type="Gene3D" id="3.40.50.450">
    <property type="match status" value="1"/>
</dbReference>
<dbReference type="Proteomes" id="UP000656042">
    <property type="component" value="Unassembled WGS sequence"/>
</dbReference>